<dbReference type="InterPro" id="IPR039418">
    <property type="entry name" value="LexA-like"/>
</dbReference>
<dbReference type="Gene3D" id="2.10.109.10">
    <property type="entry name" value="Umud Fragment, subunit A"/>
    <property type="match status" value="1"/>
</dbReference>
<keyword evidence="2" id="KW-0238">DNA-binding</keyword>
<dbReference type="InterPro" id="IPR036286">
    <property type="entry name" value="LexA/Signal_pep-like_sf"/>
</dbReference>
<dbReference type="Pfam" id="PF00717">
    <property type="entry name" value="Peptidase_S24"/>
    <property type="match status" value="1"/>
</dbReference>
<evidence type="ECO:0000313" key="6">
    <source>
        <dbReference type="Proteomes" id="UP001302349"/>
    </source>
</evidence>
<dbReference type="PROSITE" id="PS50943">
    <property type="entry name" value="HTH_CROC1"/>
    <property type="match status" value="1"/>
</dbReference>
<dbReference type="Gene3D" id="1.10.260.40">
    <property type="entry name" value="lambda repressor-like DNA-binding domains"/>
    <property type="match status" value="1"/>
</dbReference>
<evidence type="ECO:0000313" key="5">
    <source>
        <dbReference type="EMBL" id="WOK08676.1"/>
    </source>
</evidence>
<keyword evidence="1" id="KW-0805">Transcription regulation</keyword>
<evidence type="ECO:0000259" key="4">
    <source>
        <dbReference type="PROSITE" id="PS50943"/>
    </source>
</evidence>
<dbReference type="InterPro" id="IPR010982">
    <property type="entry name" value="Lambda_DNA-bd_dom_sf"/>
</dbReference>
<name>A0ABZ0IYC5_9BACT</name>
<dbReference type="InterPro" id="IPR015927">
    <property type="entry name" value="Peptidase_S24_S26A/B/C"/>
</dbReference>
<dbReference type="CDD" id="cd06529">
    <property type="entry name" value="S24_LexA-like"/>
    <property type="match status" value="1"/>
</dbReference>
<sequence length="262" mass="29347">MVNINENIRFLRKQKGLTQEQFAEKVGIKRSVVGAYEEGRASPPLETLLKMAELFQITADDFISKNLSKGEEASPIGAGGNSPKFKVLSITVDKDDNENIELVPQKASAGYLNGFADPEYIEELPRFQLPVLPKNATYRAFEISGDSMLPLESGTIIIGQYLESSNDIKNGKTYVLVTSKEGVVYKRVFNYLKDNGKLYLVSDNSVYTPYEIQGSEVLEIWEAKAFISFKFPDDGKSSELSLEKLTQIVLELQQEVVKLKDR</sequence>
<evidence type="ECO:0000256" key="3">
    <source>
        <dbReference type="ARBA" id="ARBA00023163"/>
    </source>
</evidence>
<evidence type="ECO:0000256" key="2">
    <source>
        <dbReference type="ARBA" id="ARBA00023125"/>
    </source>
</evidence>
<accession>A0ABZ0IYC5</accession>
<evidence type="ECO:0000256" key="1">
    <source>
        <dbReference type="ARBA" id="ARBA00023015"/>
    </source>
</evidence>
<proteinExistence type="predicted"/>
<dbReference type="CDD" id="cd00093">
    <property type="entry name" value="HTH_XRE"/>
    <property type="match status" value="1"/>
</dbReference>
<dbReference type="SUPFAM" id="SSF51306">
    <property type="entry name" value="LexA/Signal peptidase"/>
    <property type="match status" value="1"/>
</dbReference>
<dbReference type="SMART" id="SM00530">
    <property type="entry name" value="HTH_XRE"/>
    <property type="match status" value="1"/>
</dbReference>
<organism evidence="5 6">
    <name type="scientific">Imperialibacter roseus</name>
    <dbReference type="NCBI Taxonomy" id="1324217"/>
    <lineage>
        <taxon>Bacteria</taxon>
        <taxon>Pseudomonadati</taxon>
        <taxon>Bacteroidota</taxon>
        <taxon>Cytophagia</taxon>
        <taxon>Cytophagales</taxon>
        <taxon>Flammeovirgaceae</taxon>
        <taxon>Imperialibacter</taxon>
    </lineage>
</organism>
<dbReference type="RefSeq" id="WP_317491311.1">
    <property type="nucleotide sequence ID" value="NZ_CP136051.1"/>
</dbReference>
<keyword evidence="6" id="KW-1185">Reference proteome</keyword>
<dbReference type="InterPro" id="IPR001387">
    <property type="entry name" value="Cro/C1-type_HTH"/>
</dbReference>
<dbReference type="SUPFAM" id="SSF47413">
    <property type="entry name" value="lambda repressor-like DNA-binding domains"/>
    <property type="match status" value="1"/>
</dbReference>
<keyword evidence="3" id="KW-0804">Transcription</keyword>
<dbReference type="Pfam" id="PF01381">
    <property type="entry name" value="HTH_3"/>
    <property type="match status" value="1"/>
</dbReference>
<protein>
    <submittedName>
        <fullName evidence="5">LexA family transcriptional regulator</fullName>
    </submittedName>
</protein>
<feature type="domain" description="HTH cro/C1-type" evidence="4">
    <location>
        <begin position="8"/>
        <end position="62"/>
    </location>
</feature>
<dbReference type="EMBL" id="CP136051">
    <property type="protein sequence ID" value="WOK08676.1"/>
    <property type="molecule type" value="Genomic_DNA"/>
</dbReference>
<dbReference type="PANTHER" id="PTHR40661">
    <property type="match status" value="1"/>
</dbReference>
<dbReference type="Proteomes" id="UP001302349">
    <property type="component" value="Chromosome"/>
</dbReference>
<gene>
    <name evidence="5" type="ORF">RT717_08505</name>
</gene>
<reference evidence="5 6" key="1">
    <citation type="journal article" date="2023" name="Microbiol. Resour. Announc.">
        <title>Complete Genome Sequence of Imperialibacter roseus strain P4T.</title>
        <authorList>
            <person name="Tizabi D.R."/>
            <person name="Bachvaroff T."/>
            <person name="Hill R.T."/>
        </authorList>
    </citation>
    <scope>NUCLEOTIDE SEQUENCE [LARGE SCALE GENOMIC DNA]</scope>
    <source>
        <strain evidence="5 6">P4T</strain>
    </source>
</reference>
<dbReference type="PANTHER" id="PTHR40661:SF3">
    <property type="entry name" value="FELS-1 PROPHAGE TRANSCRIPTIONAL REGULATOR"/>
    <property type="match status" value="1"/>
</dbReference>